<evidence type="ECO:0000313" key="3">
    <source>
        <dbReference type="Proteomes" id="UP000579523"/>
    </source>
</evidence>
<evidence type="ECO:0000256" key="1">
    <source>
        <dbReference type="SAM" id="MobiDB-lite"/>
    </source>
</evidence>
<evidence type="ECO:0000313" key="2">
    <source>
        <dbReference type="EMBL" id="MBB4899238.1"/>
    </source>
</evidence>
<protein>
    <submittedName>
        <fullName evidence="2">Uncharacterized protein</fullName>
    </submittedName>
</protein>
<feature type="region of interest" description="Disordered" evidence="1">
    <location>
        <begin position="121"/>
        <end position="144"/>
    </location>
</feature>
<feature type="compositionally biased region" description="Acidic residues" evidence="1">
    <location>
        <begin position="27"/>
        <end position="37"/>
    </location>
</feature>
<feature type="region of interest" description="Disordered" evidence="1">
    <location>
        <begin position="70"/>
        <end position="94"/>
    </location>
</feature>
<organism evidence="2 3">
    <name type="scientific">Streptomyces griseomycini</name>
    <dbReference type="NCBI Taxonomy" id="66895"/>
    <lineage>
        <taxon>Bacteria</taxon>
        <taxon>Bacillati</taxon>
        <taxon>Actinomycetota</taxon>
        <taxon>Actinomycetes</taxon>
        <taxon>Kitasatosporales</taxon>
        <taxon>Streptomycetaceae</taxon>
        <taxon>Streptomyces</taxon>
    </lineage>
</organism>
<proteinExistence type="predicted"/>
<name>A0A7W7PRZ6_9ACTN</name>
<sequence length="144" mass="14399">MPGAARRGGEAGAGDGDDAGDALGEPDLAEDVAEDGAVDLGVGVDDEGVAGAGVVQGPLDDEVVAFAGVDGQDGVGQSRGRCDRADGGGHHADASLGAADQRHRALGRLLHLVGVGARREPRLDRRPWRLSGSPPAVKSRIPAA</sequence>
<accession>A0A7W7PRZ6</accession>
<dbReference type="Proteomes" id="UP000579523">
    <property type="component" value="Unassembled WGS sequence"/>
</dbReference>
<dbReference type="AlphaFoldDB" id="A0A7W7PRZ6"/>
<dbReference type="EMBL" id="JACHJI010000005">
    <property type="protein sequence ID" value="MBB4899238.1"/>
    <property type="molecule type" value="Genomic_DNA"/>
</dbReference>
<feature type="region of interest" description="Disordered" evidence="1">
    <location>
        <begin position="1"/>
        <end position="54"/>
    </location>
</feature>
<keyword evidence="3" id="KW-1185">Reference proteome</keyword>
<gene>
    <name evidence="2" type="ORF">FHS37_003298</name>
</gene>
<comment type="caution">
    <text evidence="2">The sequence shown here is derived from an EMBL/GenBank/DDBJ whole genome shotgun (WGS) entry which is preliminary data.</text>
</comment>
<reference evidence="2 3" key="1">
    <citation type="submission" date="2020-08" db="EMBL/GenBank/DDBJ databases">
        <title>Genomic Encyclopedia of Type Strains, Phase III (KMG-III): the genomes of soil and plant-associated and newly described type strains.</title>
        <authorList>
            <person name="Whitman W."/>
        </authorList>
    </citation>
    <scope>NUCLEOTIDE SEQUENCE [LARGE SCALE GENOMIC DNA]</scope>
    <source>
        <strain evidence="2 3">CECT 3273</strain>
    </source>
</reference>
<feature type="compositionally biased region" description="Basic and acidic residues" evidence="1">
    <location>
        <begin position="80"/>
        <end position="93"/>
    </location>
</feature>